<evidence type="ECO:0000313" key="2">
    <source>
        <dbReference type="Proteomes" id="UP001240447"/>
    </source>
</evidence>
<evidence type="ECO:0000313" key="1">
    <source>
        <dbReference type="EMBL" id="MDP9823367.1"/>
    </source>
</evidence>
<accession>A0ABT9NSW4</accession>
<keyword evidence="2" id="KW-1185">Reference proteome</keyword>
<reference evidence="1 2" key="1">
    <citation type="submission" date="2023-07" db="EMBL/GenBank/DDBJ databases">
        <title>Sequencing the genomes of 1000 actinobacteria strains.</title>
        <authorList>
            <person name="Klenk H.-P."/>
        </authorList>
    </citation>
    <scope>NUCLEOTIDE SEQUENCE [LARGE SCALE GENOMIC DNA]</scope>
    <source>
        <strain evidence="1 2">GD13</strain>
    </source>
</reference>
<comment type="caution">
    <text evidence="1">The sequence shown here is derived from an EMBL/GenBank/DDBJ whole genome shotgun (WGS) entry which is preliminary data.</text>
</comment>
<gene>
    <name evidence="1" type="ORF">J2S59_003176</name>
</gene>
<organism evidence="1 2">
    <name type="scientific">Nocardioides massiliensis</name>
    <dbReference type="NCBI Taxonomy" id="1325935"/>
    <lineage>
        <taxon>Bacteria</taxon>
        <taxon>Bacillati</taxon>
        <taxon>Actinomycetota</taxon>
        <taxon>Actinomycetes</taxon>
        <taxon>Propionibacteriales</taxon>
        <taxon>Nocardioidaceae</taxon>
        <taxon>Nocardioides</taxon>
    </lineage>
</organism>
<dbReference type="RefSeq" id="WP_068117101.1">
    <property type="nucleotide sequence ID" value="NZ_CCXJ01000067.1"/>
</dbReference>
<dbReference type="Proteomes" id="UP001240447">
    <property type="component" value="Unassembled WGS sequence"/>
</dbReference>
<sequence length="108" mass="12327">MGKQGIAVTVREDVDPEGSRMVELCLEPDSPNRFCYQVHLQKLPVPSYAGRMSRGDDYYGRLEVYLSSGGQDYDVMGYTAPQLIDDVLDQYERHLEFLRLHEPPTLTS</sequence>
<dbReference type="EMBL" id="JAUSQM010000001">
    <property type="protein sequence ID" value="MDP9823367.1"/>
    <property type="molecule type" value="Genomic_DNA"/>
</dbReference>
<proteinExistence type="predicted"/>
<name>A0ABT9NSW4_9ACTN</name>
<protein>
    <submittedName>
        <fullName evidence="1">Uncharacterized protein</fullName>
    </submittedName>
</protein>